<evidence type="ECO:0000313" key="2">
    <source>
        <dbReference type="EMBL" id="JAV94746.1"/>
    </source>
</evidence>
<feature type="compositionally biased region" description="Polar residues" evidence="1">
    <location>
        <begin position="105"/>
        <end position="150"/>
    </location>
</feature>
<organism evidence="2">
    <name type="scientific">Photinus pyralis</name>
    <name type="common">Common eastern firefly</name>
    <name type="synonym">Lampyris pyralis</name>
    <dbReference type="NCBI Taxonomy" id="7054"/>
    <lineage>
        <taxon>Eukaryota</taxon>
        <taxon>Metazoa</taxon>
        <taxon>Ecdysozoa</taxon>
        <taxon>Arthropoda</taxon>
        <taxon>Hexapoda</taxon>
        <taxon>Insecta</taxon>
        <taxon>Pterygota</taxon>
        <taxon>Neoptera</taxon>
        <taxon>Endopterygota</taxon>
        <taxon>Coleoptera</taxon>
        <taxon>Polyphaga</taxon>
        <taxon>Elateriformia</taxon>
        <taxon>Elateroidea</taxon>
        <taxon>Lampyridae</taxon>
        <taxon>Lampyrinae</taxon>
        <taxon>Photinus</taxon>
    </lineage>
</organism>
<reference evidence="2" key="1">
    <citation type="journal article" date="2016" name="Sci. Rep.">
        <title>Molecular characterization of firefly nuptial gifts: a multi-omics approach sheds light on postcopulatory sexual selection.</title>
        <authorList>
            <person name="Al-Wathiqui N."/>
            <person name="Fallon T.R."/>
            <person name="South A."/>
            <person name="Weng J.K."/>
            <person name="Lewis S.M."/>
        </authorList>
    </citation>
    <scope>NUCLEOTIDE SEQUENCE</scope>
</reference>
<feature type="compositionally biased region" description="Low complexity" evidence="1">
    <location>
        <begin position="432"/>
        <end position="447"/>
    </location>
</feature>
<protein>
    <submittedName>
        <fullName evidence="2">Uncharacterized protein</fullName>
    </submittedName>
</protein>
<dbReference type="EMBL" id="GEZM01008499">
    <property type="protein sequence ID" value="JAV94746.1"/>
    <property type="molecule type" value="Transcribed_RNA"/>
</dbReference>
<dbReference type="AlphaFoldDB" id="A0A1Y1NF27"/>
<feature type="region of interest" description="Disordered" evidence="1">
    <location>
        <begin position="1"/>
        <end position="21"/>
    </location>
</feature>
<feature type="region of interest" description="Disordered" evidence="1">
    <location>
        <begin position="432"/>
        <end position="451"/>
    </location>
</feature>
<accession>A0A1Y1NF27</accession>
<name>A0A1Y1NF27_PHOPY</name>
<sequence>MNPQNFSRGPSYFTCGSQQQSNQRNWYNENDQQRQALQNNNEHLDGRTYRKIIIPKGSIQSNQTAVIRIPEHLQSGKVLICRKVDENAPRIPQHWTDPYGYLNNPRGNTTAGPVNDSSQRRNNNTDTSFSPLITSTPRKYPNTSINNSISPKKGFIHNSAYRPVSMESAPYADPPKGWNIGNNTPPAFQKQNDTFPSLLTSFSPSPIKIETMTDTPQDGILDYSKFAPPIITSPTSPRFANSNYLRDAPNQTFAQQMRSPNQSGAQDWANDLRNQTRQQEVFQSLATDTIEPDGALGGNAGKTRSPVRNAKNNLLSEQEIINNLVKSSTPQSTQDSFKSLPFESYSNVARSDKGSNSSMNSNRATPSTTTGCTKDLTCTSWSTLPTRCVSTEKIITSTEKFKEEIVGEGGHVPLKKTRSTTSTKTVTTEKITSQMPPCSSNSSIPSCRGRPNLSTINLDELDKIEEQERRQLDHDLRKWQQARRKLATNLAAHCL</sequence>
<proteinExistence type="predicted"/>
<evidence type="ECO:0000256" key="1">
    <source>
        <dbReference type="SAM" id="MobiDB-lite"/>
    </source>
</evidence>
<feature type="region of interest" description="Disordered" evidence="1">
    <location>
        <begin position="95"/>
        <end position="152"/>
    </location>
</feature>
<feature type="compositionally biased region" description="Polar residues" evidence="1">
    <location>
        <begin position="348"/>
        <end position="367"/>
    </location>
</feature>
<feature type="region of interest" description="Disordered" evidence="1">
    <location>
        <begin position="348"/>
        <end position="370"/>
    </location>
</feature>